<dbReference type="GO" id="GO:0003723">
    <property type="term" value="F:RNA binding"/>
    <property type="evidence" value="ECO:0007669"/>
    <property type="project" value="UniProtKB-UniRule"/>
</dbReference>
<keyword evidence="1" id="KW-0694">RNA-binding</keyword>
<dbReference type="Pfam" id="PF00076">
    <property type="entry name" value="RRM_1"/>
    <property type="match status" value="1"/>
</dbReference>
<sequence>MAQAVAAVAPAPNANAASAQTTQPRSYGTILSIGFSLCWRSSSGCEKSSGLSFLNINRIVYVFIARSLRQCSFERFSNAGPVLSICVCHDAVTRRSLGYAYVNFQQPADAERALDITKFDVVPNRPIRIMWSQRGPSIRRSGAENIFNKNLGKDIDTKAIYDHLFNVWEHSELQGRDAHAEPCWPHGDNVRACQRWIFPTAGHPEPTCCTLHANTESVRGTNAWRCPLLEQHGRIQ</sequence>
<dbReference type="Gene3D" id="3.30.70.330">
    <property type="match status" value="1"/>
</dbReference>
<organism evidence="3 4">
    <name type="scientific">Heterodera trifolii</name>
    <dbReference type="NCBI Taxonomy" id="157864"/>
    <lineage>
        <taxon>Eukaryota</taxon>
        <taxon>Metazoa</taxon>
        <taxon>Ecdysozoa</taxon>
        <taxon>Nematoda</taxon>
        <taxon>Chromadorea</taxon>
        <taxon>Rhabditida</taxon>
        <taxon>Tylenchina</taxon>
        <taxon>Tylenchomorpha</taxon>
        <taxon>Tylenchoidea</taxon>
        <taxon>Heteroderidae</taxon>
        <taxon>Heteroderinae</taxon>
        <taxon>Heterodera</taxon>
    </lineage>
</organism>
<evidence type="ECO:0000259" key="2">
    <source>
        <dbReference type="PROSITE" id="PS50102"/>
    </source>
</evidence>
<accession>A0ABD2LM02</accession>
<dbReference type="InterPro" id="IPR012677">
    <property type="entry name" value="Nucleotide-bd_a/b_plait_sf"/>
</dbReference>
<keyword evidence="4" id="KW-1185">Reference proteome</keyword>
<gene>
    <name evidence="3" type="ORF">niasHT_004427</name>
</gene>
<protein>
    <recommendedName>
        <fullName evidence="2">RRM domain-containing protein</fullName>
    </recommendedName>
</protein>
<dbReference type="InterPro" id="IPR035979">
    <property type="entry name" value="RBD_domain_sf"/>
</dbReference>
<evidence type="ECO:0000313" key="4">
    <source>
        <dbReference type="Proteomes" id="UP001620626"/>
    </source>
</evidence>
<dbReference type="AlphaFoldDB" id="A0ABD2LM02"/>
<dbReference type="EMBL" id="JBICBT010000360">
    <property type="protein sequence ID" value="KAL3116256.1"/>
    <property type="molecule type" value="Genomic_DNA"/>
</dbReference>
<dbReference type="Proteomes" id="UP001620626">
    <property type="component" value="Unassembled WGS sequence"/>
</dbReference>
<dbReference type="PROSITE" id="PS50102">
    <property type="entry name" value="RRM"/>
    <property type="match status" value="1"/>
</dbReference>
<proteinExistence type="predicted"/>
<evidence type="ECO:0000256" key="1">
    <source>
        <dbReference type="PROSITE-ProRule" id="PRU00176"/>
    </source>
</evidence>
<comment type="caution">
    <text evidence="3">The sequence shown here is derived from an EMBL/GenBank/DDBJ whole genome shotgun (WGS) entry which is preliminary data.</text>
</comment>
<dbReference type="InterPro" id="IPR000504">
    <property type="entry name" value="RRM_dom"/>
</dbReference>
<evidence type="ECO:0000313" key="3">
    <source>
        <dbReference type="EMBL" id="KAL3116256.1"/>
    </source>
</evidence>
<feature type="domain" description="RRM" evidence="2">
    <location>
        <begin position="74"/>
        <end position="134"/>
    </location>
</feature>
<reference evidence="3 4" key="1">
    <citation type="submission" date="2024-10" db="EMBL/GenBank/DDBJ databases">
        <authorList>
            <person name="Kim D."/>
        </authorList>
    </citation>
    <scope>NUCLEOTIDE SEQUENCE [LARGE SCALE GENOMIC DNA]</scope>
    <source>
        <strain evidence="3">BH-2024</strain>
    </source>
</reference>
<name>A0ABD2LM02_9BILA</name>
<dbReference type="SUPFAM" id="SSF54928">
    <property type="entry name" value="RNA-binding domain, RBD"/>
    <property type="match status" value="1"/>
</dbReference>